<feature type="compositionally biased region" description="Basic and acidic residues" evidence="1">
    <location>
        <begin position="31"/>
        <end position="46"/>
    </location>
</feature>
<protein>
    <submittedName>
        <fullName evidence="2">Uncharacterized protein</fullName>
    </submittedName>
</protein>
<evidence type="ECO:0000313" key="3">
    <source>
        <dbReference type="Proteomes" id="UP001240984"/>
    </source>
</evidence>
<name>A0ABT9MV13_9ACTN</name>
<feature type="compositionally biased region" description="Basic residues" evidence="1">
    <location>
        <begin position="8"/>
        <end position="30"/>
    </location>
</feature>
<accession>A0ABT9MV13</accession>
<feature type="region of interest" description="Disordered" evidence="1">
    <location>
        <begin position="1"/>
        <end position="46"/>
    </location>
</feature>
<evidence type="ECO:0000313" key="2">
    <source>
        <dbReference type="EMBL" id="MDP9795214.1"/>
    </source>
</evidence>
<reference evidence="2 3" key="1">
    <citation type="submission" date="2023-07" db="EMBL/GenBank/DDBJ databases">
        <title>Sequencing the genomes of 1000 actinobacteria strains.</title>
        <authorList>
            <person name="Klenk H.-P."/>
        </authorList>
    </citation>
    <scope>NUCLEOTIDE SEQUENCE [LARGE SCALE GENOMIC DNA]</scope>
    <source>
        <strain evidence="2 3">DSM 44710</strain>
    </source>
</reference>
<sequence>MANLMQKLKVHTSKSPNRKKRITLKQIQRKLRNDRLSGRVAQTDKP</sequence>
<dbReference type="EMBL" id="JAUSRA010000001">
    <property type="protein sequence ID" value="MDP9795214.1"/>
    <property type="molecule type" value="Genomic_DNA"/>
</dbReference>
<organism evidence="2 3">
    <name type="scientific">Catenuloplanes nepalensis</name>
    <dbReference type="NCBI Taxonomy" id="587533"/>
    <lineage>
        <taxon>Bacteria</taxon>
        <taxon>Bacillati</taxon>
        <taxon>Actinomycetota</taxon>
        <taxon>Actinomycetes</taxon>
        <taxon>Micromonosporales</taxon>
        <taxon>Micromonosporaceae</taxon>
        <taxon>Catenuloplanes</taxon>
    </lineage>
</organism>
<dbReference type="Proteomes" id="UP001240984">
    <property type="component" value="Unassembled WGS sequence"/>
</dbReference>
<evidence type="ECO:0000256" key="1">
    <source>
        <dbReference type="SAM" id="MobiDB-lite"/>
    </source>
</evidence>
<keyword evidence="3" id="KW-1185">Reference proteome</keyword>
<proteinExistence type="predicted"/>
<comment type="caution">
    <text evidence="2">The sequence shown here is derived from an EMBL/GenBank/DDBJ whole genome shotgun (WGS) entry which is preliminary data.</text>
</comment>
<gene>
    <name evidence="2" type="ORF">J2S43_003726</name>
</gene>